<dbReference type="Proteomes" id="UP001497602">
    <property type="component" value="Unassembled WGS sequence"/>
</dbReference>
<dbReference type="InterPro" id="IPR011006">
    <property type="entry name" value="CheY-like_superfamily"/>
</dbReference>
<dbReference type="PANTHER" id="PTHR37299">
    <property type="entry name" value="TRANSCRIPTIONAL REGULATOR-RELATED"/>
    <property type="match status" value="1"/>
</dbReference>
<dbReference type="Gene3D" id="3.40.50.2300">
    <property type="match status" value="1"/>
</dbReference>
<dbReference type="InterPro" id="IPR046947">
    <property type="entry name" value="LytR-like"/>
</dbReference>
<evidence type="ECO:0000256" key="1">
    <source>
        <dbReference type="PROSITE-ProRule" id="PRU00169"/>
    </source>
</evidence>
<feature type="domain" description="HTH LytTR-type" evidence="3">
    <location>
        <begin position="139"/>
        <end position="201"/>
    </location>
</feature>
<dbReference type="EMBL" id="CAXJRC010000014">
    <property type="protein sequence ID" value="CAL2106433.1"/>
    <property type="molecule type" value="Genomic_DNA"/>
</dbReference>
<keyword evidence="1" id="KW-0597">Phosphoprotein</keyword>
<feature type="domain" description="Response regulatory" evidence="2">
    <location>
        <begin position="6"/>
        <end position="117"/>
    </location>
</feature>
<accession>A0ABP1FAR2</accession>
<dbReference type="PROSITE" id="PS50930">
    <property type="entry name" value="HTH_LYTTR"/>
    <property type="match status" value="1"/>
</dbReference>
<dbReference type="InterPro" id="IPR007492">
    <property type="entry name" value="LytTR_DNA-bd_dom"/>
</dbReference>
<evidence type="ECO:0000313" key="4">
    <source>
        <dbReference type="EMBL" id="CAL2106433.1"/>
    </source>
</evidence>
<name>A0ABP1FAR2_9FLAO</name>
<dbReference type="PROSITE" id="PS50110">
    <property type="entry name" value="RESPONSE_REGULATORY"/>
    <property type="match status" value="1"/>
</dbReference>
<proteinExistence type="predicted"/>
<organism evidence="4 5">
    <name type="scientific">Tenacibaculum vairaonense</name>
    <dbReference type="NCBI Taxonomy" id="3137860"/>
    <lineage>
        <taxon>Bacteria</taxon>
        <taxon>Pseudomonadati</taxon>
        <taxon>Bacteroidota</taxon>
        <taxon>Flavobacteriia</taxon>
        <taxon>Flavobacteriales</taxon>
        <taxon>Flavobacteriaceae</taxon>
        <taxon>Tenacibaculum</taxon>
    </lineage>
</organism>
<evidence type="ECO:0000259" key="2">
    <source>
        <dbReference type="PROSITE" id="PS50110"/>
    </source>
</evidence>
<dbReference type="SMART" id="SM00850">
    <property type="entry name" value="LytTR"/>
    <property type="match status" value="1"/>
</dbReference>
<sequence length="239" mass="27501">MNDKITCIIVDDEPMAREILTTFIGKIPNLLLLQSCSNAMEALTVLNDTAIDLLFLDINMPEVSGLSLAKSLQKKTKIIFTTAYRDYAVDGFDLNVVDYLLKPIAFDRFLQAVNKFYEISNTKETSVEVEGQLSKPDFIFVRSERKMQKVNFKDIVYVESLSDYVKIHTQQKTIVIRETISNIENKLPNNSFLRIHRSYIVSLQFISFYTNEFVEVNNKSLPISRGYKEDIISKLSHFS</sequence>
<dbReference type="Pfam" id="PF04397">
    <property type="entry name" value="LytTR"/>
    <property type="match status" value="1"/>
</dbReference>
<dbReference type="InterPro" id="IPR001789">
    <property type="entry name" value="Sig_transdc_resp-reg_receiver"/>
</dbReference>
<dbReference type="SUPFAM" id="SSF52172">
    <property type="entry name" value="CheY-like"/>
    <property type="match status" value="1"/>
</dbReference>
<comment type="caution">
    <text evidence="4">The sequence shown here is derived from an EMBL/GenBank/DDBJ whole genome shotgun (WGS) entry which is preliminary data.</text>
</comment>
<protein>
    <submittedName>
        <fullName evidence="4">Two-component system, LytTR family, response regulator</fullName>
    </submittedName>
</protein>
<evidence type="ECO:0000313" key="5">
    <source>
        <dbReference type="Proteomes" id="UP001497602"/>
    </source>
</evidence>
<feature type="modified residue" description="4-aspartylphosphate" evidence="1">
    <location>
        <position position="57"/>
    </location>
</feature>
<dbReference type="Gene3D" id="2.40.50.1020">
    <property type="entry name" value="LytTr DNA-binding domain"/>
    <property type="match status" value="1"/>
</dbReference>
<reference evidence="4 5" key="1">
    <citation type="submission" date="2024-05" db="EMBL/GenBank/DDBJ databases">
        <authorList>
            <person name="Duchaud E."/>
        </authorList>
    </citation>
    <scope>NUCLEOTIDE SEQUENCE [LARGE SCALE GENOMIC DNA]</scope>
    <source>
        <strain evidence="4">Ena-SAMPLE-TAB-13-05-2024-13:56:06:370-140305</strain>
    </source>
</reference>
<keyword evidence="5" id="KW-1185">Reference proteome</keyword>
<evidence type="ECO:0000259" key="3">
    <source>
        <dbReference type="PROSITE" id="PS50930"/>
    </source>
</evidence>
<dbReference type="Pfam" id="PF00072">
    <property type="entry name" value="Response_reg"/>
    <property type="match status" value="1"/>
</dbReference>
<dbReference type="SMART" id="SM00448">
    <property type="entry name" value="REC"/>
    <property type="match status" value="1"/>
</dbReference>
<dbReference type="RefSeq" id="WP_348738210.1">
    <property type="nucleotide sequence ID" value="NZ_CAXJRC010000014.1"/>
</dbReference>
<dbReference type="PANTHER" id="PTHR37299:SF1">
    <property type="entry name" value="STAGE 0 SPORULATION PROTEIN A HOMOLOG"/>
    <property type="match status" value="1"/>
</dbReference>
<gene>
    <name evidence="4" type="ORF">T190115A13A_220010</name>
</gene>